<name>E9SCR5_RUMAL</name>
<protein>
    <submittedName>
        <fullName evidence="4">Sortase family protein</fullName>
    </submittedName>
</protein>
<dbReference type="AlphaFoldDB" id="E9SCR5"/>
<gene>
    <name evidence="4" type="ORF">CUS_6669</name>
</gene>
<dbReference type="EMBL" id="ADKM02000085">
    <property type="protein sequence ID" value="EGC02938.1"/>
    <property type="molecule type" value="Genomic_DNA"/>
</dbReference>
<dbReference type="CDD" id="cd05827">
    <property type="entry name" value="Sortase_C"/>
    <property type="match status" value="1"/>
</dbReference>
<dbReference type="NCBIfam" id="NF033745">
    <property type="entry name" value="class_C_sortase"/>
    <property type="match status" value="1"/>
</dbReference>
<dbReference type="SUPFAM" id="SSF63817">
    <property type="entry name" value="Sortase"/>
    <property type="match status" value="1"/>
</dbReference>
<dbReference type="Pfam" id="PF04203">
    <property type="entry name" value="Sortase"/>
    <property type="match status" value="1"/>
</dbReference>
<keyword evidence="3" id="KW-0472">Membrane</keyword>
<evidence type="ECO:0000256" key="1">
    <source>
        <dbReference type="ARBA" id="ARBA00022801"/>
    </source>
</evidence>
<dbReference type="GO" id="GO:0016787">
    <property type="term" value="F:hydrolase activity"/>
    <property type="evidence" value="ECO:0007669"/>
    <property type="project" value="UniProtKB-KW"/>
</dbReference>
<dbReference type="NCBIfam" id="TIGR01076">
    <property type="entry name" value="sortase_fam"/>
    <property type="match status" value="1"/>
</dbReference>
<organism evidence="4 5">
    <name type="scientific">Ruminococcus albus 8</name>
    <dbReference type="NCBI Taxonomy" id="246199"/>
    <lineage>
        <taxon>Bacteria</taxon>
        <taxon>Bacillati</taxon>
        <taxon>Bacillota</taxon>
        <taxon>Clostridia</taxon>
        <taxon>Eubacteriales</taxon>
        <taxon>Oscillospiraceae</taxon>
        <taxon>Ruminococcus</taxon>
    </lineage>
</organism>
<dbReference type="Gene3D" id="2.40.260.10">
    <property type="entry name" value="Sortase"/>
    <property type="match status" value="1"/>
</dbReference>
<feature type="transmembrane region" description="Helical" evidence="3">
    <location>
        <begin position="14"/>
        <end position="35"/>
    </location>
</feature>
<dbReference type="InterPro" id="IPR023365">
    <property type="entry name" value="Sortase_dom-sf"/>
</dbReference>
<proteinExistence type="predicted"/>
<evidence type="ECO:0000313" key="5">
    <source>
        <dbReference type="Proteomes" id="UP000004259"/>
    </source>
</evidence>
<keyword evidence="1" id="KW-0378">Hydrolase</keyword>
<accession>E9SCR5</accession>
<sequence>MFAGESMKKLKDRLTTVIFSLIFLAGVSVMLYPTFSNWWNRHMASHAVSDYKEAVTKMDDEEQQRVLQEAQEYNEKLFELYAPFSNFEQLDGYDKILDVSGTGIMGYVSIPNINIELPIYHGTSEGVLQIASGHIQGSSFPVGGLNTHAVISGHRGLPSARLFTDLDQIVEGDMFTINVLNDVLTYEVEKILIIEPTEIDKLAIIPNEDEVTLMTCTPYGINTHRLLIRAHRIKSVNDKRVKVGADAIQVDTMTVIPIFAAPMVLALLIWWSVTGKRKKHHYIDKYTTRELSGDDSREH</sequence>
<feature type="active site" description="Acyl-thioester intermediate" evidence="2">
    <location>
        <position position="216"/>
    </location>
</feature>
<dbReference type="STRING" id="246199.CUS_6669"/>
<reference evidence="4 5" key="1">
    <citation type="submission" date="2011-02" db="EMBL/GenBank/DDBJ databases">
        <authorList>
            <person name="Nelson K.E."/>
            <person name="Sutton G."/>
            <person name="Torralba M."/>
            <person name="Durkin S."/>
            <person name="Harkins D."/>
            <person name="Montgomery R."/>
            <person name="Ziemer C."/>
            <person name="Klaassens E."/>
            <person name="Ocuiv P."/>
            <person name="Morrison M."/>
        </authorList>
    </citation>
    <scope>NUCLEOTIDE SEQUENCE [LARGE SCALE GENOMIC DNA]</scope>
    <source>
        <strain evidence="4 5">8</strain>
    </source>
</reference>
<evidence type="ECO:0000313" key="4">
    <source>
        <dbReference type="EMBL" id="EGC02938.1"/>
    </source>
</evidence>
<comment type="caution">
    <text evidence="4">The sequence shown here is derived from an EMBL/GenBank/DDBJ whole genome shotgun (WGS) entry which is preliminary data.</text>
</comment>
<dbReference type="InterPro" id="IPR042002">
    <property type="entry name" value="Sortase_C"/>
</dbReference>
<dbReference type="InterPro" id="IPR005754">
    <property type="entry name" value="Sortase"/>
</dbReference>
<dbReference type="Proteomes" id="UP000004259">
    <property type="component" value="Unassembled WGS sequence"/>
</dbReference>
<keyword evidence="3" id="KW-0812">Transmembrane</keyword>
<keyword evidence="5" id="KW-1185">Reference proteome</keyword>
<evidence type="ECO:0000256" key="2">
    <source>
        <dbReference type="PIRSR" id="PIRSR605754-1"/>
    </source>
</evidence>
<feature type="transmembrane region" description="Helical" evidence="3">
    <location>
        <begin position="255"/>
        <end position="273"/>
    </location>
</feature>
<evidence type="ECO:0000256" key="3">
    <source>
        <dbReference type="SAM" id="Phobius"/>
    </source>
</evidence>
<feature type="active site" description="Proton donor/acceptor" evidence="2">
    <location>
        <position position="154"/>
    </location>
</feature>
<keyword evidence="3" id="KW-1133">Transmembrane helix</keyword>
<dbReference type="eggNOG" id="COG3764">
    <property type="taxonomic scope" value="Bacteria"/>
</dbReference>